<dbReference type="Proteomes" id="UP001189429">
    <property type="component" value="Unassembled WGS sequence"/>
</dbReference>
<dbReference type="EMBL" id="CAUYUJ010022534">
    <property type="protein sequence ID" value="CAK0911190.1"/>
    <property type="molecule type" value="Genomic_DNA"/>
</dbReference>
<organism evidence="1 2">
    <name type="scientific">Prorocentrum cordatum</name>
    <dbReference type="NCBI Taxonomy" id="2364126"/>
    <lineage>
        <taxon>Eukaryota</taxon>
        <taxon>Sar</taxon>
        <taxon>Alveolata</taxon>
        <taxon>Dinophyceae</taxon>
        <taxon>Prorocentrales</taxon>
        <taxon>Prorocentraceae</taxon>
        <taxon>Prorocentrum</taxon>
    </lineage>
</organism>
<evidence type="ECO:0000313" key="2">
    <source>
        <dbReference type="Proteomes" id="UP001189429"/>
    </source>
</evidence>
<feature type="non-terminal residue" evidence="1">
    <location>
        <position position="1"/>
    </location>
</feature>
<comment type="caution">
    <text evidence="1">The sequence shown here is derived from an EMBL/GenBank/DDBJ whole genome shotgun (WGS) entry which is preliminary data.</text>
</comment>
<protein>
    <submittedName>
        <fullName evidence="1">Uncharacterized protein</fullName>
    </submittedName>
</protein>
<proteinExistence type="predicted"/>
<sequence>QAAPGSRGASAAQLQWPARLSRAPRGAALHCGQDVLQLRLLVPLRLHLPAARHLLALRVRDGAGDLRGPDHPRLRAWHHLRGIHDRLRVGQPCQGAEAAAGAHHCRGARGERAGLRLYRHVNNILDAHTGPVGVSSPSILPFSPSHRTPPS</sequence>
<feature type="non-terminal residue" evidence="1">
    <location>
        <position position="151"/>
    </location>
</feature>
<reference evidence="1" key="1">
    <citation type="submission" date="2023-10" db="EMBL/GenBank/DDBJ databases">
        <authorList>
            <person name="Chen Y."/>
            <person name="Shah S."/>
            <person name="Dougan E. K."/>
            <person name="Thang M."/>
            <person name="Chan C."/>
        </authorList>
    </citation>
    <scope>NUCLEOTIDE SEQUENCE [LARGE SCALE GENOMIC DNA]</scope>
</reference>
<keyword evidence="2" id="KW-1185">Reference proteome</keyword>
<gene>
    <name evidence="1" type="ORF">PCOR1329_LOCUS85137</name>
</gene>
<evidence type="ECO:0000313" key="1">
    <source>
        <dbReference type="EMBL" id="CAK0911190.1"/>
    </source>
</evidence>
<name>A0ABN9YHL5_9DINO</name>
<accession>A0ABN9YHL5</accession>